<dbReference type="InterPro" id="IPR045970">
    <property type="entry name" value="DUF5926"/>
</dbReference>
<gene>
    <name evidence="3" type="ORF">GCM10009831_25190</name>
</gene>
<dbReference type="EMBL" id="BAAAQG010000012">
    <property type="protein sequence ID" value="GAA1714469.1"/>
    <property type="molecule type" value="Genomic_DNA"/>
</dbReference>
<accession>A0ABN2IYP2</accession>
<evidence type="ECO:0000313" key="3">
    <source>
        <dbReference type="EMBL" id="GAA1714469.1"/>
    </source>
</evidence>
<proteinExistence type="predicted"/>
<protein>
    <submittedName>
        <fullName evidence="3">DUF5926 family protein</fullName>
    </submittedName>
</protein>
<evidence type="ECO:0000313" key="4">
    <source>
        <dbReference type="Proteomes" id="UP001500383"/>
    </source>
</evidence>
<feature type="region of interest" description="Disordered" evidence="1">
    <location>
        <begin position="301"/>
        <end position="323"/>
    </location>
</feature>
<evidence type="ECO:0000256" key="1">
    <source>
        <dbReference type="SAM" id="MobiDB-lite"/>
    </source>
</evidence>
<evidence type="ECO:0000259" key="2">
    <source>
        <dbReference type="Pfam" id="PF19348"/>
    </source>
</evidence>
<comment type="caution">
    <text evidence="3">The sequence shown here is derived from an EMBL/GenBank/DDBJ whole genome shotgun (WGS) entry which is preliminary data.</text>
</comment>
<feature type="compositionally biased region" description="Basic and acidic residues" evidence="1">
    <location>
        <begin position="306"/>
        <end position="316"/>
    </location>
</feature>
<feature type="region of interest" description="Disordered" evidence="1">
    <location>
        <begin position="22"/>
        <end position="53"/>
    </location>
</feature>
<name>A0ABN2IYP2_9ACTN</name>
<dbReference type="Proteomes" id="UP001500383">
    <property type="component" value="Unassembled WGS sequence"/>
</dbReference>
<dbReference type="Pfam" id="PF19348">
    <property type="entry name" value="DUF5926"/>
    <property type="match status" value="1"/>
</dbReference>
<sequence>MTAPECDVRGRAARAHRIVVPVGRRQRHNEPKSGGNRQAKIAARAAEREELSTEPRPFAGFAGECDMVAMREFVPSATARLTTTAEKREIILATVLPGAIAGLVRDDELGGEAMVGLQVQVHGPDPAADLAYAVDWASRAGGGETLTSSHPDESTPALEDVVVADAPLEIAVHGDFSWWLAEGAQVRPEIAQAIKNANEVMMPSARVAADGIEAAWWVDAGEKAHVRWVRPEDEDALFEALARVHSAGGLHLGEGSRFAGSFRTHGLLVPVFDLDPEMHHQEWAPGLLELDARLGEALAKDGPLSSDERASRDGLRARQVTLR</sequence>
<reference evidence="4" key="1">
    <citation type="journal article" date="2019" name="Int. J. Syst. Evol. Microbiol.">
        <title>The Global Catalogue of Microorganisms (GCM) 10K type strain sequencing project: providing services to taxonomists for standard genome sequencing and annotation.</title>
        <authorList>
            <consortium name="The Broad Institute Genomics Platform"/>
            <consortium name="The Broad Institute Genome Sequencing Center for Infectious Disease"/>
            <person name="Wu L."/>
            <person name="Ma J."/>
        </authorList>
    </citation>
    <scope>NUCLEOTIDE SEQUENCE [LARGE SCALE GENOMIC DNA]</scope>
    <source>
        <strain evidence="4">JCM 16002</strain>
    </source>
</reference>
<organism evidence="3 4">
    <name type="scientific">Dietzia cercidiphylli</name>
    <dbReference type="NCBI Taxonomy" id="498199"/>
    <lineage>
        <taxon>Bacteria</taxon>
        <taxon>Bacillati</taxon>
        <taxon>Actinomycetota</taxon>
        <taxon>Actinomycetes</taxon>
        <taxon>Mycobacteriales</taxon>
        <taxon>Dietziaceae</taxon>
        <taxon>Dietzia</taxon>
    </lineage>
</organism>
<keyword evidence="4" id="KW-1185">Reference proteome</keyword>
<feature type="domain" description="DUF5926" evidence="2">
    <location>
        <begin position="57"/>
        <end position="323"/>
    </location>
</feature>